<dbReference type="SMART" id="SM00827">
    <property type="entry name" value="PKS_AT"/>
    <property type="match status" value="1"/>
</dbReference>
<dbReference type="PANTHER" id="PTHR43775">
    <property type="entry name" value="FATTY ACID SYNTHASE"/>
    <property type="match status" value="1"/>
</dbReference>
<keyword evidence="2" id="KW-0597">Phosphoprotein</keyword>
<dbReference type="GO" id="GO:0044550">
    <property type="term" value="P:secondary metabolite biosynthetic process"/>
    <property type="evidence" value="ECO:0007669"/>
    <property type="project" value="TreeGrafter"/>
</dbReference>
<dbReference type="EMBL" id="JAWDJX010000050">
    <property type="protein sequence ID" value="KAK3048297.1"/>
    <property type="molecule type" value="Genomic_DNA"/>
</dbReference>
<dbReference type="Proteomes" id="UP001271007">
    <property type="component" value="Unassembled WGS sequence"/>
</dbReference>
<dbReference type="InterPro" id="IPR018201">
    <property type="entry name" value="Ketoacyl_synth_AS"/>
</dbReference>
<organism evidence="5 6">
    <name type="scientific">Extremus antarcticus</name>
    <dbReference type="NCBI Taxonomy" id="702011"/>
    <lineage>
        <taxon>Eukaryota</taxon>
        <taxon>Fungi</taxon>
        <taxon>Dikarya</taxon>
        <taxon>Ascomycota</taxon>
        <taxon>Pezizomycotina</taxon>
        <taxon>Dothideomycetes</taxon>
        <taxon>Dothideomycetidae</taxon>
        <taxon>Mycosphaerellales</taxon>
        <taxon>Extremaceae</taxon>
        <taxon>Extremus</taxon>
    </lineage>
</organism>
<dbReference type="InterPro" id="IPR014043">
    <property type="entry name" value="Acyl_transferase_dom"/>
</dbReference>
<dbReference type="SMART" id="SM00825">
    <property type="entry name" value="PKS_KS"/>
    <property type="match status" value="1"/>
</dbReference>
<dbReference type="PROSITE" id="PS00606">
    <property type="entry name" value="KS3_1"/>
    <property type="match status" value="1"/>
</dbReference>
<keyword evidence="6" id="KW-1185">Reference proteome</keyword>
<dbReference type="Pfam" id="PF16073">
    <property type="entry name" value="SAT"/>
    <property type="match status" value="1"/>
</dbReference>
<dbReference type="Gene3D" id="3.40.366.10">
    <property type="entry name" value="Malonyl-Coenzyme A Acyl Carrier Protein, domain 2"/>
    <property type="match status" value="2"/>
</dbReference>
<evidence type="ECO:0000256" key="2">
    <source>
        <dbReference type="ARBA" id="ARBA00022553"/>
    </source>
</evidence>
<accession>A0AAJ0D7T6</accession>
<dbReference type="InterPro" id="IPR050091">
    <property type="entry name" value="PKS_NRPS_Biosynth_Enz"/>
</dbReference>
<dbReference type="InterPro" id="IPR016036">
    <property type="entry name" value="Malonyl_transacylase_ACP-bd"/>
</dbReference>
<name>A0AAJ0D7T6_9PEZI</name>
<dbReference type="Pfam" id="PF02801">
    <property type="entry name" value="Ketoacyl-synt_C"/>
    <property type="match status" value="1"/>
</dbReference>
<dbReference type="GO" id="GO:0006633">
    <property type="term" value="P:fatty acid biosynthetic process"/>
    <property type="evidence" value="ECO:0007669"/>
    <property type="project" value="InterPro"/>
</dbReference>
<proteinExistence type="predicted"/>
<dbReference type="GO" id="GO:0004315">
    <property type="term" value="F:3-oxoacyl-[acyl-carrier-protein] synthase activity"/>
    <property type="evidence" value="ECO:0007669"/>
    <property type="project" value="InterPro"/>
</dbReference>
<dbReference type="Gene3D" id="3.30.70.3290">
    <property type="match status" value="1"/>
</dbReference>
<dbReference type="SUPFAM" id="SSF55048">
    <property type="entry name" value="Probable ACP-binding domain of malonyl-CoA ACP transacylase"/>
    <property type="match status" value="1"/>
</dbReference>
<dbReference type="CDD" id="cd00833">
    <property type="entry name" value="PKS"/>
    <property type="match status" value="1"/>
</dbReference>
<dbReference type="InterPro" id="IPR014031">
    <property type="entry name" value="Ketoacyl_synth_C"/>
</dbReference>
<evidence type="ECO:0000256" key="3">
    <source>
        <dbReference type="ARBA" id="ARBA00022679"/>
    </source>
</evidence>
<sequence length="1195" mass="129723">MSRTRLLVYSDHLGEKVQPIKRLYHEAKIRPLVQNFLLLSVDAFRHQYATLSLHERSIVEEFNDLLELAEHYASQKQNFEAISFALTTAIQVAELLIVNGDVRHFGICIGLLAATVGAASTSVSDVSRLGIEMVTIAFRLGVTCHRRSMSVEDSTGPWATTFMGFEPDELQRYLDVVNRHMNVAEAGSAVHAQSWPTLSVDSIIGSSTVLDYPMIGELLFPTGTNEFFGAGQIRESLQLIVADIANSPLQLEDAIRSLSSLLASSDELAFRSIGSSTSLSSITSIMSKIVPDLRILEEPCMHKPSPDSTSDLIAVVGMAGRFPGADTLAEFWSLLRAGSTTHQEIPPTRFDVRDCYDPAGEGKNAMRTRYGCFLQNPGLFDNLFFHVSPEEAMQMDPLQRMLLMCTVEALQHAGYSSASKSRVSSFFGQTTNDWNTINDQQGPGTFYISGGNRAFAPGRMNHFFNWTGSHYSIDTACSASSTSVHLASNALLRRECDLSVVGGGSLCVIPEMFAGLDNGGFLSPTGGCKTFSDNADGYCRGEAVGVVILKRLDDALRDNGKVLSVIRGTARNSNGSNHSITYPSAVAQEDLFRTILRQSQIDANDVNFVEMHGTGTQAGDTAEMASVLKVFAQGRAANNPLHIGAVKALVGHSEAAAGIVALIKTILMLQKSQIAPQPGPLTMNREFGPFQAANVIIPDQALPFCAWDGGESVKRRVMINGFDAAGGNTSILMEDAPFQGPKAGDPREYHVLVEHLLANPETRLSDVAYTATARRLHETHREAYIVESTDELVAKLNISDPKDDQHRPSGKPTSLIFAFTGQSSIYTGMGSVLYRTCSRFRKTLDSYQALCDVQGLATFIGIITGSQSATAATARQQHLAIVALEIALARYWMDIGLKPTLVLGHSLGEYAALCVTGVLSAANTFRLVHRRAELIEQSCSSGAHGMLATGVSVEDTRELLAPGPWTGIEVACHNAETMTVLSGELGELRSLAATLKRKGRPAKILDVLYGFHSRQMDPILEQFENEASSIHFGKPSIPVASTLTGQIVQDADVFDAAHLRRQTREPVDLSAAVVTCEDAGYITSEVLSSKSDPDRSVSVSSHRTPKPLALRATAAWTKGSTTGSQCQGAWLVLSALVGRWSGTNCTRTTWQAASSWTFHRMHLTLWISGFLINLVEAVRLCQSRRGRLLRHLCND</sequence>
<dbReference type="GO" id="GO:0004312">
    <property type="term" value="F:fatty acid synthase activity"/>
    <property type="evidence" value="ECO:0007669"/>
    <property type="project" value="TreeGrafter"/>
</dbReference>
<evidence type="ECO:0000313" key="6">
    <source>
        <dbReference type="Proteomes" id="UP001271007"/>
    </source>
</evidence>
<dbReference type="Pfam" id="PF00698">
    <property type="entry name" value="Acyl_transf_1"/>
    <property type="match status" value="1"/>
</dbReference>
<evidence type="ECO:0000313" key="5">
    <source>
        <dbReference type="EMBL" id="KAK3048297.1"/>
    </source>
</evidence>
<gene>
    <name evidence="5" type="ORF">LTR09_010290</name>
</gene>
<protein>
    <recommendedName>
        <fullName evidence="4">Ketosynthase family 3 (KS3) domain-containing protein</fullName>
    </recommendedName>
</protein>
<dbReference type="InterPro" id="IPR016035">
    <property type="entry name" value="Acyl_Trfase/lysoPLipase"/>
</dbReference>
<comment type="caution">
    <text evidence="5">The sequence shown here is derived from an EMBL/GenBank/DDBJ whole genome shotgun (WGS) entry which is preliminary data.</text>
</comment>
<dbReference type="Gene3D" id="3.30.70.250">
    <property type="entry name" value="Malonyl-CoA ACP transacylase, ACP-binding"/>
    <property type="match status" value="1"/>
</dbReference>
<dbReference type="InterPro" id="IPR016039">
    <property type="entry name" value="Thiolase-like"/>
</dbReference>
<keyword evidence="3" id="KW-0808">Transferase</keyword>
<dbReference type="InterPro" id="IPR032088">
    <property type="entry name" value="SAT"/>
</dbReference>
<feature type="domain" description="Ketosynthase family 3 (KS3)" evidence="4">
    <location>
        <begin position="310"/>
        <end position="735"/>
    </location>
</feature>
<dbReference type="InterPro" id="IPR001227">
    <property type="entry name" value="Ac_transferase_dom_sf"/>
</dbReference>
<dbReference type="InterPro" id="IPR014030">
    <property type="entry name" value="Ketoacyl_synth_N"/>
</dbReference>
<dbReference type="PROSITE" id="PS52004">
    <property type="entry name" value="KS3_2"/>
    <property type="match status" value="1"/>
</dbReference>
<keyword evidence="1" id="KW-0596">Phosphopantetheine</keyword>
<reference evidence="5" key="1">
    <citation type="submission" date="2023-04" db="EMBL/GenBank/DDBJ databases">
        <title>Black Yeasts Isolated from many extreme environments.</title>
        <authorList>
            <person name="Coleine C."/>
            <person name="Stajich J.E."/>
            <person name="Selbmann L."/>
        </authorList>
    </citation>
    <scope>NUCLEOTIDE SEQUENCE</scope>
    <source>
        <strain evidence="5">CCFEE 5312</strain>
    </source>
</reference>
<evidence type="ECO:0000256" key="1">
    <source>
        <dbReference type="ARBA" id="ARBA00022450"/>
    </source>
</evidence>
<dbReference type="AlphaFoldDB" id="A0AAJ0D7T6"/>
<evidence type="ECO:0000259" key="4">
    <source>
        <dbReference type="PROSITE" id="PS52004"/>
    </source>
</evidence>
<dbReference type="Gene3D" id="3.40.47.10">
    <property type="match status" value="1"/>
</dbReference>
<dbReference type="Pfam" id="PF00109">
    <property type="entry name" value="ketoacyl-synt"/>
    <property type="match status" value="1"/>
</dbReference>
<dbReference type="Pfam" id="PF22621">
    <property type="entry name" value="CurL-like_PKS_C"/>
    <property type="match status" value="1"/>
</dbReference>
<dbReference type="SUPFAM" id="SSF53901">
    <property type="entry name" value="Thiolase-like"/>
    <property type="match status" value="1"/>
</dbReference>
<dbReference type="SUPFAM" id="SSF52151">
    <property type="entry name" value="FabD/lysophospholipase-like"/>
    <property type="match status" value="1"/>
</dbReference>
<dbReference type="InterPro" id="IPR020841">
    <property type="entry name" value="PKS_Beta-ketoAc_synthase_dom"/>
</dbReference>
<dbReference type="PANTHER" id="PTHR43775:SF37">
    <property type="entry name" value="SI:DKEY-61P9.11"/>
    <property type="match status" value="1"/>
</dbReference>